<dbReference type="Proteomes" id="UP000050865">
    <property type="component" value="Unassembled WGS sequence"/>
</dbReference>
<dbReference type="STRING" id="1423730.FC75_GL000937"/>
<organism evidence="2 3">
    <name type="scientific">Lacticaseibacillus camelliae DSM 22697 = JCM 13995</name>
    <dbReference type="NCBI Taxonomy" id="1423730"/>
    <lineage>
        <taxon>Bacteria</taxon>
        <taxon>Bacillati</taxon>
        <taxon>Bacillota</taxon>
        <taxon>Bacilli</taxon>
        <taxon>Lactobacillales</taxon>
        <taxon>Lactobacillaceae</taxon>
        <taxon>Lacticaseibacillus</taxon>
    </lineage>
</organism>
<dbReference type="SUPFAM" id="SSF53448">
    <property type="entry name" value="Nucleotide-diphospho-sugar transferases"/>
    <property type="match status" value="1"/>
</dbReference>
<dbReference type="PATRIC" id="fig|1423730.4.peg.987"/>
<dbReference type="RefSeq" id="WP_056989080.1">
    <property type="nucleotide sequence ID" value="NZ_AYZJ01000018.1"/>
</dbReference>
<dbReference type="CDD" id="cd00761">
    <property type="entry name" value="Glyco_tranf_GTA_type"/>
    <property type="match status" value="1"/>
</dbReference>
<evidence type="ECO:0000259" key="1">
    <source>
        <dbReference type="Pfam" id="PF00535"/>
    </source>
</evidence>
<name>A0A0R2FA01_9LACO</name>
<accession>A0A0R2FA01</accession>
<reference evidence="2 3" key="1">
    <citation type="journal article" date="2015" name="Genome Announc.">
        <title>Expanding the biotechnology potential of lactobacilli through comparative genomics of 213 strains and associated genera.</title>
        <authorList>
            <person name="Sun Z."/>
            <person name="Harris H.M."/>
            <person name="McCann A."/>
            <person name="Guo C."/>
            <person name="Argimon S."/>
            <person name="Zhang W."/>
            <person name="Yang X."/>
            <person name="Jeffery I.B."/>
            <person name="Cooney J.C."/>
            <person name="Kagawa T.F."/>
            <person name="Liu W."/>
            <person name="Song Y."/>
            <person name="Salvetti E."/>
            <person name="Wrobel A."/>
            <person name="Rasinkangas P."/>
            <person name="Parkhill J."/>
            <person name="Rea M.C."/>
            <person name="O'Sullivan O."/>
            <person name="Ritari J."/>
            <person name="Douillard F.P."/>
            <person name="Paul Ross R."/>
            <person name="Yang R."/>
            <person name="Briner A.E."/>
            <person name="Felis G.E."/>
            <person name="de Vos W.M."/>
            <person name="Barrangou R."/>
            <person name="Klaenhammer T.R."/>
            <person name="Caufield P.W."/>
            <person name="Cui Y."/>
            <person name="Zhang H."/>
            <person name="O'Toole P.W."/>
        </authorList>
    </citation>
    <scope>NUCLEOTIDE SEQUENCE [LARGE SCALE GENOMIC DNA]</scope>
    <source>
        <strain evidence="2 3">DSM 22697</strain>
    </source>
</reference>
<proteinExistence type="predicted"/>
<dbReference type="InterPro" id="IPR029044">
    <property type="entry name" value="Nucleotide-diphossugar_trans"/>
</dbReference>
<sequence length="329" mass="38284">MKKVSIIIPYHSETYAQIRRAFASVTMQVGVSFNDIEVLLVGDGVAPLPNALFPSPKDLLVRQLNYEPSRGAGVARQAGIDHTTGRYIMFIDADDELIDVFALKHLMAPISVQDYDLVVARYTKQQRGRQGFNYVLSAKRDWKAAYGKLYQRDYLTRVGLRWHPDLRIFEDTYFVGSACELAQNIYYLDQSVYVWLWNPNSTVRKNGHSFDHQLHVWARSNRYSLAVLRQKKPSVWPRDFYRYMADLYYRQNQHTPADPVKFAEEQTALLVENRTLWTNEGEQQIRDLVARFRQPGESYAGQSADGLDEYMKDQDHLLREAFLREVQND</sequence>
<gene>
    <name evidence="2" type="ORF">FC75_GL000937</name>
</gene>
<dbReference type="Gene3D" id="3.90.550.10">
    <property type="entry name" value="Spore Coat Polysaccharide Biosynthesis Protein SpsA, Chain A"/>
    <property type="match status" value="1"/>
</dbReference>
<evidence type="ECO:0000313" key="3">
    <source>
        <dbReference type="Proteomes" id="UP000050865"/>
    </source>
</evidence>
<evidence type="ECO:0000313" key="2">
    <source>
        <dbReference type="EMBL" id="KRN25185.1"/>
    </source>
</evidence>
<protein>
    <recommendedName>
        <fullName evidence="1">Glycosyltransferase 2-like domain-containing protein</fullName>
    </recommendedName>
</protein>
<dbReference type="Pfam" id="PF00535">
    <property type="entry name" value="Glycos_transf_2"/>
    <property type="match status" value="1"/>
</dbReference>
<comment type="caution">
    <text evidence="2">The sequence shown here is derived from an EMBL/GenBank/DDBJ whole genome shotgun (WGS) entry which is preliminary data.</text>
</comment>
<keyword evidence="3" id="KW-1185">Reference proteome</keyword>
<dbReference type="InterPro" id="IPR001173">
    <property type="entry name" value="Glyco_trans_2-like"/>
</dbReference>
<dbReference type="EMBL" id="AYZJ01000018">
    <property type="protein sequence ID" value="KRN25185.1"/>
    <property type="molecule type" value="Genomic_DNA"/>
</dbReference>
<dbReference type="AlphaFoldDB" id="A0A0R2FA01"/>
<feature type="domain" description="Glycosyltransferase 2-like" evidence="1">
    <location>
        <begin position="5"/>
        <end position="138"/>
    </location>
</feature>